<keyword evidence="5" id="KW-0411">Iron-sulfur</keyword>
<sequence length="209" mass="22449">MPNQVERPLLDLGLTRLEFLRISGKGLAGITIAPALLSLLGCRQEEINSGSVGLTTTPKGVLVTKRARCTGCHRCETACTAYNYGSVGSFFSRVKIHRHFYYGDGGIGSGGGLYGNLNFTTDTCRQCKDPECMKVCPIKAIAYNEERGCITVDDRRCIGCSACTTACPWMMATVNPQIKKSGKCNLCGECASACPTGALSIIDWKDITV</sequence>
<dbReference type="Gene3D" id="3.30.70.20">
    <property type="match status" value="2"/>
</dbReference>
<dbReference type="Pfam" id="PF12800">
    <property type="entry name" value="Fer4_4"/>
    <property type="match status" value="1"/>
</dbReference>
<evidence type="ECO:0000259" key="6">
    <source>
        <dbReference type="PROSITE" id="PS51379"/>
    </source>
</evidence>
<proteinExistence type="predicted"/>
<accession>A0ABU6JT91</accession>
<reference evidence="7 8" key="1">
    <citation type="journal article" date="2017" name="Int. J. Syst. Evol. Microbiol.">
        <title>Brenneria populi subsp. brevivirga subsp. nov. isolated from symptomatic bark of Populus x euramericana canker, and description of Brenneria populi subsp. populi subsp. nov.</title>
        <authorList>
            <person name="Zheng M.H."/>
            <person name="Piao C.G."/>
            <person name="Xue H."/>
            <person name="Guo M.W."/>
            <person name="Li Y."/>
        </authorList>
    </citation>
    <scope>NUCLEOTIDE SEQUENCE [LARGE SCALE GENOMIC DNA]</scope>
    <source>
        <strain evidence="7 8">D9-5</strain>
    </source>
</reference>
<dbReference type="Proteomes" id="UP001309705">
    <property type="component" value="Unassembled WGS sequence"/>
</dbReference>
<dbReference type="Pfam" id="PF13247">
    <property type="entry name" value="Fer4_11"/>
    <property type="match status" value="1"/>
</dbReference>
<keyword evidence="1" id="KW-0004">4Fe-4S</keyword>
<comment type="caution">
    <text evidence="7">The sequence shown here is derived from an EMBL/GenBank/DDBJ whole genome shotgun (WGS) entry which is preliminary data.</text>
</comment>
<dbReference type="EMBL" id="JAYWTM010000014">
    <property type="protein sequence ID" value="MEC5343795.1"/>
    <property type="molecule type" value="Genomic_DNA"/>
</dbReference>
<dbReference type="PANTHER" id="PTHR42859">
    <property type="entry name" value="OXIDOREDUCTASE"/>
    <property type="match status" value="1"/>
</dbReference>
<evidence type="ECO:0000313" key="8">
    <source>
        <dbReference type="Proteomes" id="UP001309705"/>
    </source>
</evidence>
<feature type="domain" description="4Fe-4S ferredoxin-type" evidence="6">
    <location>
        <begin position="174"/>
        <end position="204"/>
    </location>
</feature>
<dbReference type="CDD" id="cd10550">
    <property type="entry name" value="DMSOR_beta_like"/>
    <property type="match status" value="1"/>
</dbReference>
<dbReference type="PROSITE" id="PS51379">
    <property type="entry name" value="4FE4S_FER_2"/>
    <property type="match status" value="4"/>
</dbReference>
<evidence type="ECO:0000256" key="3">
    <source>
        <dbReference type="ARBA" id="ARBA00022737"/>
    </source>
</evidence>
<evidence type="ECO:0000313" key="7">
    <source>
        <dbReference type="EMBL" id="MEC5343795.1"/>
    </source>
</evidence>
<keyword evidence="8" id="KW-1185">Reference proteome</keyword>
<evidence type="ECO:0000256" key="2">
    <source>
        <dbReference type="ARBA" id="ARBA00022723"/>
    </source>
</evidence>
<dbReference type="SUPFAM" id="SSF54862">
    <property type="entry name" value="4Fe-4S ferredoxins"/>
    <property type="match status" value="1"/>
</dbReference>
<gene>
    <name evidence="7" type="ORF">VSX58_14475</name>
</gene>
<keyword evidence="3" id="KW-0677">Repeat</keyword>
<organism evidence="7 8">
    <name type="scientific">Brenneria populi</name>
    <dbReference type="NCBI Taxonomy" id="1505588"/>
    <lineage>
        <taxon>Bacteria</taxon>
        <taxon>Pseudomonadati</taxon>
        <taxon>Pseudomonadota</taxon>
        <taxon>Gammaproteobacteria</taxon>
        <taxon>Enterobacterales</taxon>
        <taxon>Pectobacteriaceae</taxon>
        <taxon>Brenneria</taxon>
    </lineage>
</organism>
<dbReference type="PANTHER" id="PTHR42859:SF17">
    <property type="entry name" value="ELECTRON TRANSPORT PROTEIN HYDN-RELATED"/>
    <property type="match status" value="1"/>
</dbReference>
<name>A0ABU6JT91_9GAMM</name>
<keyword evidence="4" id="KW-0408">Iron</keyword>
<dbReference type="InterPro" id="IPR017896">
    <property type="entry name" value="4Fe4S_Fe-S-bd"/>
</dbReference>
<protein>
    <submittedName>
        <fullName evidence="7">Ferredoxin-like protein</fullName>
    </submittedName>
</protein>
<dbReference type="RefSeq" id="WP_327618711.1">
    <property type="nucleotide sequence ID" value="NZ_JAYWTM010000014.1"/>
</dbReference>
<keyword evidence="2" id="KW-0479">Metal-binding</keyword>
<feature type="domain" description="4Fe-4S ferredoxin-type" evidence="6">
    <location>
        <begin position="115"/>
        <end position="146"/>
    </location>
</feature>
<dbReference type="PROSITE" id="PS00198">
    <property type="entry name" value="4FE4S_FER_1"/>
    <property type="match status" value="1"/>
</dbReference>
<feature type="domain" description="4Fe-4S ferredoxin-type" evidence="6">
    <location>
        <begin position="60"/>
        <end position="89"/>
    </location>
</feature>
<dbReference type="InterPro" id="IPR050294">
    <property type="entry name" value="RnfB_subfamily"/>
</dbReference>
<evidence type="ECO:0000256" key="1">
    <source>
        <dbReference type="ARBA" id="ARBA00022485"/>
    </source>
</evidence>
<evidence type="ECO:0000256" key="5">
    <source>
        <dbReference type="ARBA" id="ARBA00023014"/>
    </source>
</evidence>
<dbReference type="NCBIfam" id="NF007382">
    <property type="entry name" value="PRK09898.1"/>
    <property type="match status" value="1"/>
</dbReference>
<dbReference type="InterPro" id="IPR017900">
    <property type="entry name" value="4Fe4S_Fe_S_CS"/>
</dbReference>
<feature type="domain" description="4Fe-4S ferredoxin-type" evidence="6">
    <location>
        <begin position="148"/>
        <end position="168"/>
    </location>
</feature>
<evidence type="ECO:0000256" key="4">
    <source>
        <dbReference type="ARBA" id="ARBA00023004"/>
    </source>
</evidence>